<dbReference type="RefSeq" id="WP_211939546.1">
    <property type="nucleotide sequence ID" value="NZ_CP073078.1"/>
</dbReference>
<evidence type="ECO:0000259" key="3">
    <source>
        <dbReference type="Pfam" id="PF01113"/>
    </source>
</evidence>
<organism evidence="4 5">
    <name type="scientific">Phenylobacterium montanum</name>
    <dbReference type="NCBI Taxonomy" id="2823693"/>
    <lineage>
        <taxon>Bacteria</taxon>
        <taxon>Pseudomonadati</taxon>
        <taxon>Pseudomonadota</taxon>
        <taxon>Alphaproteobacteria</taxon>
        <taxon>Caulobacterales</taxon>
        <taxon>Caulobacteraceae</taxon>
        <taxon>Phenylobacterium</taxon>
    </lineage>
</organism>
<dbReference type="Gene3D" id="3.40.50.720">
    <property type="entry name" value="NAD(P)-binding Rossmann-like Domain"/>
    <property type="match status" value="1"/>
</dbReference>
<dbReference type="AlphaFoldDB" id="A0A975G2C2"/>
<dbReference type="CDD" id="cd24146">
    <property type="entry name" value="nat-AmDH_N_like"/>
    <property type="match status" value="1"/>
</dbReference>
<dbReference type="GO" id="GO:0009089">
    <property type="term" value="P:lysine biosynthetic process via diaminopimelate"/>
    <property type="evidence" value="ECO:0007669"/>
    <property type="project" value="InterPro"/>
</dbReference>
<keyword evidence="2" id="KW-0560">Oxidoreductase</keyword>
<dbReference type="EMBL" id="CP073078">
    <property type="protein sequence ID" value="QUD89494.1"/>
    <property type="molecule type" value="Genomic_DNA"/>
</dbReference>
<reference evidence="4" key="1">
    <citation type="submission" date="2021-04" db="EMBL/GenBank/DDBJ databases">
        <title>The complete genome sequence of Caulobacter sp. S6.</title>
        <authorList>
            <person name="Tang Y."/>
            <person name="Ouyang W."/>
            <person name="Liu Q."/>
            <person name="Huang B."/>
            <person name="Guo Z."/>
            <person name="Lei P."/>
        </authorList>
    </citation>
    <scope>NUCLEOTIDE SEQUENCE</scope>
    <source>
        <strain evidence="4">S6</strain>
    </source>
</reference>
<dbReference type="Proteomes" id="UP000676409">
    <property type="component" value="Chromosome"/>
</dbReference>
<sequence length="361" mass="38151">MSEPPTRRYRVVQWATGAMGKTCLRALIDHPAVELVGVFVYSRGKAGLDAGEIARRPATGVIATNSVEEILALDADVVIHCARISPPYGSDHDEIEQLLAAGKNVISINGHSHPHYWGPQYCGRLEAACAKGGVTLMNAGLNPGFAGEQLAVVASGLCSKIDHLEIVESADGRSMRDPNYVFGVLGFGAKPGSFDPNAGDWAPASAVGGMYAEMLALVAERLGIALEAVVPDHQVFAATEDLHVAAGVIRQGTVSHLNLRWRGIVGGRARLLVSIHWHMEAAHLDEPKPPLWKIRIEGEPCVDIAVDLAKRAGDATRTEPEQIALAGAVINAISVVCAAAPGLLSRPMATPFSARLADKGL</sequence>
<evidence type="ECO:0000256" key="1">
    <source>
        <dbReference type="ARBA" id="ARBA00022857"/>
    </source>
</evidence>
<name>A0A975G2C2_9CAUL</name>
<dbReference type="InterPro" id="IPR000846">
    <property type="entry name" value="DapB_N"/>
</dbReference>
<keyword evidence="1" id="KW-0521">NADP</keyword>
<protein>
    <recommendedName>
        <fullName evidence="3">Dihydrodipicolinate reductase N-terminal domain-containing protein</fullName>
    </recommendedName>
</protein>
<dbReference type="InterPro" id="IPR036291">
    <property type="entry name" value="NAD(P)-bd_dom_sf"/>
</dbReference>
<gene>
    <name evidence="4" type="ORF">KCG34_06330</name>
</gene>
<keyword evidence="5" id="KW-1185">Reference proteome</keyword>
<evidence type="ECO:0000313" key="5">
    <source>
        <dbReference type="Proteomes" id="UP000676409"/>
    </source>
</evidence>
<dbReference type="Pfam" id="PF01113">
    <property type="entry name" value="DapB_N"/>
    <property type="match status" value="1"/>
</dbReference>
<accession>A0A975G2C2</accession>
<dbReference type="KEGG" id="caul:KCG34_06330"/>
<proteinExistence type="predicted"/>
<dbReference type="SUPFAM" id="SSF51735">
    <property type="entry name" value="NAD(P)-binding Rossmann-fold domains"/>
    <property type="match status" value="1"/>
</dbReference>
<dbReference type="GO" id="GO:0008839">
    <property type="term" value="F:4-hydroxy-tetrahydrodipicolinate reductase"/>
    <property type="evidence" value="ECO:0007669"/>
    <property type="project" value="InterPro"/>
</dbReference>
<evidence type="ECO:0000313" key="4">
    <source>
        <dbReference type="EMBL" id="QUD89494.1"/>
    </source>
</evidence>
<feature type="domain" description="Dihydrodipicolinate reductase N-terminal" evidence="3">
    <location>
        <begin position="15"/>
        <end position="80"/>
    </location>
</feature>
<evidence type="ECO:0000256" key="2">
    <source>
        <dbReference type="ARBA" id="ARBA00023002"/>
    </source>
</evidence>